<dbReference type="InterPro" id="IPR002559">
    <property type="entry name" value="Transposase_11"/>
</dbReference>
<evidence type="ECO:0000313" key="3">
    <source>
        <dbReference type="Proteomes" id="UP000733611"/>
    </source>
</evidence>
<dbReference type="PANTHER" id="PTHR33258">
    <property type="entry name" value="TRANSPOSASE INSL FOR INSERTION SEQUENCE ELEMENT IS186A-RELATED"/>
    <property type="match status" value="1"/>
</dbReference>
<feature type="domain" description="Transposase IS4-like" evidence="1">
    <location>
        <begin position="155"/>
        <end position="363"/>
    </location>
</feature>
<dbReference type="Proteomes" id="UP000733611">
    <property type="component" value="Unassembled WGS sequence"/>
</dbReference>
<dbReference type="GO" id="GO:0006313">
    <property type="term" value="P:DNA transposition"/>
    <property type="evidence" value="ECO:0007669"/>
    <property type="project" value="InterPro"/>
</dbReference>
<reference evidence="2" key="2">
    <citation type="submission" date="2021-04" db="EMBL/GenBank/DDBJ databases">
        <authorList>
            <person name="Gilroy R."/>
        </authorList>
    </citation>
    <scope>NUCLEOTIDE SEQUENCE</scope>
    <source>
        <strain evidence="2">378</strain>
    </source>
</reference>
<reference evidence="2" key="1">
    <citation type="journal article" date="2021" name="PeerJ">
        <title>Extensive microbial diversity within the chicken gut microbiome revealed by metagenomics and culture.</title>
        <authorList>
            <person name="Gilroy R."/>
            <person name="Ravi A."/>
            <person name="Getino M."/>
            <person name="Pursley I."/>
            <person name="Horton D.L."/>
            <person name="Alikhan N.F."/>
            <person name="Baker D."/>
            <person name="Gharbi K."/>
            <person name="Hall N."/>
            <person name="Watson M."/>
            <person name="Adriaenssens E.M."/>
            <person name="Foster-Nyarko E."/>
            <person name="Jarju S."/>
            <person name="Secka A."/>
            <person name="Antonio M."/>
            <person name="Oren A."/>
            <person name="Chaudhuri R.R."/>
            <person name="La Ragione R."/>
            <person name="Hildebrand F."/>
            <person name="Pallen M.J."/>
        </authorList>
    </citation>
    <scope>NUCLEOTIDE SEQUENCE</scope>
    <source>
        <strain evidence="2">378</strain>
    </source>
</reference>
<dbReference type="EMBL" id="JAHLFE010000158">
    <property type="protein sequence ID" value="MBU3844734.1"/>
    <property type="molecule type" value="Genomic_DNA"/>
</dbReference>
<sequence length="477" mass="53108">MQEFSDMQNVSKVVARQRVVNMRILVASVLCVTAKQHLSYGTENGYDISDIAGHYNSMAKERKLPEMSPQAIDYQIKKKEFTVLMRSVFEHLKLCGIAMGLDSPKVTYALDLISELTGRKITDLIAVDGCYFTVDKFLARFFPASRTAHKEGSKGVAQIGLQSSLTLKSSMLLSVFLTGGTANEPLYVPKVPNVILLCDSAYSAFAQFIEVDDNGAYQVSIGKKNLRGTVIRHAYVDGKEVKNIKGKAPKDFLRYDERQMVELDIECTATTKFTIVVDSNGVATNVPRKINLRAIRIYDPIKGPTWVMTNLPAAVPAEVVLCLMRLRWNIERTFLDLKSHNNLRGARTKSRNLTQTLVWASLATSILKGITIRCTERLYGRSLSLRRCHKLDQNDIENASWAGIVITLICGCSLPSAAFSDVVHRLGGSKQTGRCKPSSKRARRMLEHHMDTLIFELVTAVSKGKLLLPYKPILTSA</sequence>
<protein>
    <submittedName>
        <fullName evidence="2">Transposase</fullName>
    </submittedName>
</protein>
<accession>A0A948TH04</accession>
<name>A0A948TH04_9GAMM</name>
<dbReference type="Pfam" id="PF01609">
    <property type="entry name" value="DDE_Tnp_1"/>
    <property type="match status" value="1"/>
</dbReference>
<proteinExistence type="predicted"/>
<comment type="caution">
    <text evidence="2">The sequence shown here is derived from an EMBL/GenBank/DDBJ whole genome shotgun (WGS) entry which is preliminary data.</text>
</comment>
<organism evidence="2 3">
    <name type="scientific">Candidatus Anaerobiospirillum pullicola</name>
    <dbReference type="NCBI Taxonomy" id="2838451"/>
    <lineage>
        <taxon>Bacteria</taxon>
        <taxon>Pseudomonadati</taxon>
        <taxon>Pseudomonadota</taxon>
        <taxon>Gammaproteobacteria</taxon>
        <taxon>Aeromonadales</taxon>
        <taxon>Succinivibrionaceae</taxon>
        <taxon>Anaerobiospirillum</taxon>
    </lineage>
</organism>
<dbReference type="SUPFAM" id="SSF53098">
    <property type="entry name" value="Ribonuclease H-like"/>
    <property type="match status" value="1"/>
</dbReference>
<dbReference type="GO" id="GO:0004803">
    <property type="term" value="F:transposase activity"/>
    <property type="evidence" value="ECO:0007669"/>
    <property type="project" value="InterPro"/>
</dbReference>
<dbReference type="PANTHER" id="PTHR33258:SF1">
    <property type="entry name" value="TRANSPOSASE INSL FOR INSERTION SEQUENCE ELEMENT IS186A-RELATED"/>
    <property type="match status" value="1"/>
</dbReference>
<gene>
    <name evidence="2" type="ORF">H9847_07720</name>
</gene>
<evidence type="ECO:0000313" key="2">
    <source>
        <dbReference type="EMBL" id="MBU3844734.1"/>
    </source>
</evidence>
<evidence type="ECO:0000259" key="1">
    <source>
        <dbReference type="Pfam" id="PF01609"/>
    </source>
</evidence>
<dbReference type="AlphaFoldDB" id="A0A948TH04"/>
<dbReference type="InterPro" id="IPR012337">
    <property type="entry name" value="RNaseH-like_sf"/>
</dbReference>
<dbReference type="GO" id="GO:0003677">
    <property type="term" value="F:DNA binding"/>
    <property type="evidence" value="ECO:0007669"/>
    <property type="project" value="InterPro"/>
</dbReference>